<protein>
    <submittedName>
        <fullName evidence="1">Uncharacterized protein</fullName>
    </submittedName>
</protein>
<reference evidence="1" key="2">
    <citation type="journal article" date="2015" name="Data Brief">
        <title>Shoot transcriptome of the giant reed, Arundo donax.</title>
        <authorList>
            <person name="Barrero R.A."/>
            <person name="Guerrero F.D."/>
            <person name="Moolhuijzen P."/>
            <person name="Goolsby J.A."/>
            <person name="Tidwell J."/>
            <person name="Bellgard S.E."/>
            <person name="Bellgard M.I."/>
        </authorList>
    </citation>
    <scope>NUCLEOTIDE SEQUENCE</scope>
    <source>
        <tissue evidence="1">Shoot tissue taken approximately 20 cm above the soil surface</tissue>
    </source>
</reference>
<sequence>MEQQKITFISQFGLLW</sequence>
<dbReference type="EMBL" id="GBRH01200723">
    <property type="protein sequence ID" value="JAD97172.1"/>
    <property type="molecule type" value="Transcribed_RNA"/>
</dbReference>
<dbReference type="AlphaFoldDB" id="A0A0A9EMB7"/>
<organism evidence="1">
    <name type="scientific">Arundo donax</name>
    <name type="common">Giant reed</name>
    <name type="synonym">Donax arundinaceus</name>
    <dbReference type="NCBI Taxonomy" id="35708"/>
    <lineage>
        <taxon>Eukaryota</taxon>
        <taxon>Viridiplantae</taxon>
        <taxon>Streptophyta</taxon>
        <taxon>Embryophyta</taxon>
        <taxon>Tracheophyta</taxon>
        <taxon>Spermatophyta</taxon>
        <taxon>Magnoliopsida</taxon>
        <taxon>Liliopsida</taxon>
        <taxon>Poales</taxon>
        <taxon>Poaceae</taxon>
        <taxon>PACMAD clade</taxon>
        <taxon>Arundinoideae</taxon>
        <taxon>Arundineae</taxon>
        <taxon>Arundo</taxon>
    </lineage>
</organism>
<proteinExistence type="predicted"/>
<name>A0A0A9EMB7_ARUDO</name>
<reference evidence="1" key="1">
    <citation type="submission" date="2014-09" db="EMBL/GenBank/DDBJ databases">
        <authorList>
            <person name="Magalhaes I.L.F."/>
            <person name="Oliveira U."/>
            <person name="Santos F.R."/>
            <person name="Vidigal T.H.D.A."/>
            <person name="Brescovit A.D."/>
            <person name="Santos A.J."/>
        </authorList>
    </citation>
    <scope>NUCLEOTIDE SEQUENCE</scope>
    <source>
        <tissue evidence="1">Shoot tissue taken approximately 20 cm above the soil surface</tissue>
    </source>
</reference>
<accession>A0A0A9EMB7</accession>
<evidence type="ECO:0000313" key="1">
    <source>
        <dbReference type="EMBL" id="JAD97172.1"/>
    </source>
</evidence>